<evidence type="ECO:0000256" key="2">
    <source>
        <dbReference type="ARBA" id="ARBA00022692"/>
    </source>
</evidence>
<evidence type="ECO:0000313" key="8">
    <source>
        <dbReference type="EMBL" id="NMH29205.1"/>
    </source>
</evidence>
<dbReference type="RefSeq" id="WP_169528312.1">
    <property type="nucleotide sequence ID" value="NZ_JAAMPU010000108.1"/>
</dbReference>
<dbReference type="SUPFAM" id="SSF55008">
    <property type="entry name" value="HMA, heavy metal-associated domain"/>
    <property type="match status" value="1"/>
</dbReference>
<reference evidence="8" key="1">
    <citation type="submission" date="2020-02" db="EMBL/GenBank/DDBJ databases">
        <title>Flavobacterium sp. genome.</title>
        <authorList>
            <person name="Jung H.S."/>
            <person name="Baek J.H."/>
            <person name="Jeon C.O."/>
        </authorList>
    </citation>
    <scope>NUCLEOTIDE SEQUENCE</scope>
    <source>
        <strain evidence="8">SE-s28</strain>
    </source>
</reference>
<evidence type="ECO:0000256" key="1">
    <source>
        <dbReference type="ARBA" id="ARBA00004141"/>
    </source>
</evidence>
<dbReference type="GO" id="GO:0030416">
    <property type="term" value="P:methylamine metabolic process"/>
    <property type="evidence" value="ECO:0007669"/>
    <property type="project" value="InterPro"/>
</dbReference>
<feature type="transmembrane region" description="Helical" evidence="6">
    <location>
        <begin position="160"/>
        <end position="178"/>
    </location>
</feature>
<evidence type="ECO:0000256" key="4">
    <source>
        <dbReference type="ARBA" id="ARBA00022989"/>
    </source>
</evidence>
<dbReference type="InterPro" id="IPR006121">
    <property type="entry name" value="HMA_dom"/>
</dbReference>
<proteinExistence type="predicted"/>
<feature type="transmembrane region" description="Helical" evidence="6">
    <location>
        <begin position="184"/>
        <end position="205"/>
    </location>
</feature>
<comment type="subcellular location">
    <subcellularLocation>
        <location evidence="1">Membrane</location>
        <topology evidence="1">Multi-pass membrane protein</topology>
    </subcellularLocation>
</comment>
<feature type="transmembrane region" description="Helical" evidence="6">
    <location>
        <begin position="91"/>
        <end position="109"/>
    </location>
</feature>
<name>A0A972JIM6_9FLAO</name>
<dbReference type="Pfam" id="PF07291">
    <property type="entry name" value="MauE"/>
    <property type="match status" value="1"/>
</dbReference>
<gene>
    <name evidence="8" type="ORF">G6047_14285</name>
</gene>
<evidence type="ECO:0000256" key="6">
    <source>
        <dbReference type="SAM" id="Phobius"/>
    </source>
</evidence>
<organism evidence="8 9">
    <name type="scientific">Flavobacterium silvaticum</name>
    <dbReference type="NCBI Taxonomy" id="1852020"/>
    <lineage>
        <taxon>Bacteria</taxon>
        <taxon>Pseudomonadati</taxon>
        <taxon>Bacteroidota</taxon>
        <taxon>Flavobacteriia</taxon>
        <taxon>Flavobacteriales</taxon>
        <taxon>Flavobacteriaceae</taxon>
        <taxon>Flavobacterium</taxon>
    </lineage>
</organism>
<dbReference type="PROSITE" id="PS50846">
    <property type="entry name" value="HMA_2"/>
    <property type="match status" value="1"/>
</dbReference>
<dbReference type="PROSITE" id="PS01047">
    <property type="entry name" value="HMA_1"/>
    <property type="match status" value="1"/>
</dbReference>
<sequence length="244" mass="27505">MTHTYKISGMTCEGCLYKVEHLLSQIQGVTNVKVSLEDNTATVDMNRHVPETEITESLGGPNSKYKLQDPAQTNTNATDFEQLMQRSWFETYKPILLIFGYILVVTLLIQFRNDAFNAMQAMRHFMAGFFLVFSFFKLLNLKGFAESYAMYDVIARKFPVWGYLYAFVELGLGIAYLVDFNPVVTNTINLLVMSVSIIGVLQTVLNKKKIQCACLGDIFKLPMSTVTIVEDGLMILMAIAMLAL</sequence>
<feature type="transmembrane region" description="Helical" evidence="6">
    <location>
        <begin position="121"/>
        <end position="139"/>
    </location>
</feature>
<keyword evidence="5 6" id="KW-0472">Membrane</keyword>
<keyword evidence="3" id="KW-0479">Metal-binding</keyword>
<accession>A0A972JIM6</accession>
<evidence type="ECO:0000313" key="9">
    <source>
        <dbReference type="Proteomes" id="UP000712080"/>
    </source>
</evidence>
<dbReference type="Gene3D" id="3.30.70.100">
    <property type="match status" value="1"/>
</dbReference>
<dbReference type="InterPro" id="IPR036163">
    <property type="entry name" value="HMA_dom_sf"/>
</dbReference>
<dbReference type="AlphaFoldDB" id="A0A972JIM6"/>
<dbReference type="Proteomes" id="UP000712080">
    <property type="component" value="Unassembled WGS sequence"/>
</dbReference>
<keyword evidence="4 6" id="KW-1133">Transmembrane helix</keyword>
<dbReference type="InterPro" id="IPR009908">
    <property type="entry name" value="Methylamine_util_MauE"/>
</dbReference>
<feature type="transmembrane region" description="Helical" evidence="6">
    <location>
        <begin position="226"/>
        <end position="243"/>
    </location>
</feature>
<keyword evidence="2 6" id="KW-0812">Transmembrane</keyword>
<dbReference type="GO" id="GO:0046872">
    <property type="term" value="F:metal ion binding"/>
    <property type="evidence" value="ECO:0007669"/>
    <property type="project" value="UniProtKB-KW"/>
</dbReference>
<dbReference type="InterPro" id="IPR017969">
    <property type="entry name" value="Heavy-metal-associated_CS"/>
</dbReference>
<dbReference type="GO" id="GO:0016020">
    <property type="term" value="C:membrane"/>
    <property type="evidence" value="ECO:0007669"/>
    <property type="project" value="UniProtKB-SubCell"/>
</dbReference>
<protein>
    <submittedName>
        <fullName evidence="8">Heavy-metal-associated domain-containing protein</fullName>
    </submittedName>
</protein>
<evidence type="ECO:0000256" key="5">
    <source>
        <dbReference type="ARBA" id="ARBA00023136"/>
    </source>
</evidence>
<feature type="domain" description="HMA" evidence="7">
    <location>
        <begin position="1"/>
        <end position="66"/>
    </location>
</feature>
<keyword evidence="9" id="KW-1185">Reference proteome</keyword>
<comment type="caution">
    <text evidence="8">The sequence shown here is derived from an EMBL/GenBank/DDBJ whole genome shotgun (WGS) entry which is preliminary data.</text>
</comment>
<evidence type="ECO:0000256" key="3">
    <source>
        <dbReference type="ARBA" id="ARBA00022723"/>
    </source>
</evidence>
<dbReference type="Pfam" id="PF00403">
    <property type="entry name" value="HMA"/>
    <property type="match status" value="1"/>
</dbReference>
<dbReference type="EMBL" id="JAAMPU010000108">
    <property type="protein sequence ID" value="NMH29205.1"/>
    <property type="molecule type" value="Genomic_DNA"/>
</dbReference>
<dbReference type="CDD" id="cd00371">
    <property type="entry name" value="HMA"/>
    <property type="match status" value="1"/>
</dbReference>
<evidence type="ECO:0000259" key="7">
    <source>
        <dbReference type="PROSITE" id="PS50846"/>
    </source>
</evidence>